<sequence length="211" mass="23849">EECADLATLAQVSSNFYIGVHNFMQKAENRPGIRSVLLRKSYIAAINMKIDLYPSNIPFHFPDTDRFKRPGNSVNPTLRVIVNGATDPVADQMSGLLSSCINHAEKYTSDDDFILSAHLLRNATFRWLEVCMDYPDDLVVPSILSLASHAKRFELSCDDPQLSDMASFITQLASYPISTFVLTDWHSSTSSYFGLLNSFWEKFLNEVKTFF</sequence>
<gene>
    <name evidence="1" type="ORF">PMAYCL1PPCAC_22738</name>
</gene>
<proteinExistence type="predicted"/>
<comment type="caution">
    <text evidence="1">The sequence shown here is derived from an EMBL/GenBank/DDBJ whole genome shotgun (WGS) entry which is preliminary data.</text>
</comment>
<protein>
    <submittedName>
        <fullName evidence="1">Uncharacterized protein</fullName>
    </submittedName>
</protein>
<feature type="non-terminal residue" evidence="1">
    <location>
        <position position="211"/>
    </location>
</feature>
<name>A0AAN5I531_9BILA</name>
<dbReference type="AlphaFoldDB" id="A0AAN5I531"/>
<organism evidence="1 2">
    <name type="scientific">Pristionchus mayeri</name>
    <dbReference type="NCBI Taxonomy" id="1317129"/>
    <lineage>
        <taxon>Eukaryota</taxon>
        <taxon>Metazoa</taxon>
        <taxon>Ecdysozoa</taxon>
        <taxon>Nematoda</taxon>
        <taxon>Chromadorea</taxon>
        <taxon>Rhabditida</taxon>
        <taxon>Rhabditina</taxon>
        <taxon>Diplogasteromorpha</taxon>
        <taxon>Diplogasteroidea</taxon>
        <taxon>Neodiplogasteridae</taxon>
        <taxon>Pristionchus</taxon>
    </lineage>
</organism>
<accession>A0AAN5I531</accession>
<dbReference type="EMBL" id="BTRK01000005">
    <property type="protein sequence ID" value="GMR52543.1"/>
    <property type="molecule type" value="Genomic_DNA"/>
</dbReference>
<keyword evidence="2" id="KW-1185">Reference proteome</keyword>
<reference evidence="2" key="1">
    <citation type="submission" date="2022-10" db="EMBL/GenBank/DDBJ databases">
        <title>Genome assembly of Pristionchus species.</title>
        <authorList>
            <person name="Yoshida K."/>
            <person name="Sommer R.J."/>
        </authorList>
    </citation>
    <scope>NUCLEOTIDE SEQUENCE [LARGE SCALE GENOMIC DNA]</scope>
    <source>
        <strain evidence="2">RS5460</strain>
    </source>
</reference>
<dbReference type="Proteomes" id="UP001328107">
    <property type="component" value="Unassembled WGS sequence"/>
</dbReference>
<evidence type="ECO:0000313" key="2">
    <source>
        <dbReference type="Proteomes" id="UP001328107"/>
    </source>
</evidence>
<feature type="non-terminal residue" evidence="1">
    <location>
        <position position="1"/>
    </location>
</feature>
<evidence type="ECO:0000313" key="1">
    <source>
        <dbReference type="EMBL" id="GMR52543.1"/>
    </source>
</evidence>